<dbReference type="PANTHER" id="PTHR44229">
    <property type="entry name" value="15-HYDROXYPROSTAGLANDIN DEHYDROGENASE [NAD(+)]"/>
    <property type="match status" value="1"/>
</dbReference>
<evidence type="ECO:0000313" key="3">
    <source>
        <dbReference type="EMBL" id="KAG5306153.1"/>
    </source>
</evidence>
<dbReference type="SUPFAM" id="SSF51735">
    <property type="entry name" value="NAD(P)-binding Rossmann-fold domains"/>
    <property type="match status" value="1"/>
</dbReference>
<gene>
    <name evidence="3" type="primary">Hpgd_5</name>
    <name evidence="3" type="ORF">G6Z75_0007716</name>
</gene>
<keyword evidence="2" id="KW-0560">Oxidoreductase</keyword>
<keyword evidence="4" id="KW-1185">Reference proteome</keyword>
<feature type="non-terminal residue" evidence="3">
    <location>
        <position position="140"/>
    </location>
</feature>
<reference evidence="3" key="1">
    <citation type="submission" date="2020-02" db="EMBL/GenBank/DDBJ databases">
        <title>Relaxed selection underlies rapid genomic changes in the transitions from sociality to social parasitism in ants.</title>
        <authorList>
            <person name="Bi X."/>
        </authorList>
    </citation>
    <scope>NUCLEOTIDE SEQUENCE</scope>
    <source>
        <strain evidence="3">BGI-DK2013a</strain>
        <tissue evidence="3">Whole body</tissue>
    </source>
</reference>
<dbReference type="EMBL" id="JAANHZ010000856">
    <property type="protein sequence ID" value="KAG5306153.1"/>
    <property type="molecule type" value="Genomic_DNA"/>
</dbReference>
<sequence length="140" mass="15553">MYDVQNKTVMIIGAASGDNAKSAVFDLPTSNGQNKIIILENEFRKSRAVFFACDVTKTDDLKEMTFKKIVDAFKLDIFINNMIDLNVKALIRGSMLAFDYMVLAVIGNANDEAKKYLIQTIDNVILAILDLIRKGKNGAV</sequence>
<comment type="similarity">
    <text evidence="1">Belongs to the short-chain dehydrogenases/reductases (SDR) family.</text>
</comment>
<comment type="caution">
    <text evidence="3">The sequence shown here is derived from an EMBL/GenBank/DDBJ whole genome shotgun (WGS) entry which is preliminary data.</text>
</comment>
<dbReference type="GO" id="GO:0016616">
    <property type="term" value="F:oxidoreductase activity, acting on the CH-OH group of donors, NAD or NADP as acceptor"/>
    <property type="evidence" value="ECO:0007669"/>
    <property type="project" value="TreeGrafter"/>
</dbReference>
<dbReference type="InterPro" id="IPR036291">
    <property type="entry name" value="NAD(P)-bd_dom_sf"/>
</dbReference>
<evidence type="ECO:0000313" key="4">
    <source>
        <dbReference type="Proteomes" id="UP000667349"/>
    </source>
</evidence>
<feature type="non-terminal residue" evidence="3">
    <location>
        <position position="1"/>
    </location>
</feature>
<evidence type="ECO:0000256" key="2">
    <source>
        <dbReference type="ARBA" id="ARBA00023002"/>
    </source>
</evidence>
<protein>
    <submittedName>
        <fullName evidence="3">PGDH dehydrogenase</fullName>
    </submittedName>
</protein>
<dbReference type="Proteomes" id="UP000667349">
    <property type="component" value="Unassembled WGS sequence"/>
</dbReference>
<proteinExistence type="inferred from homology"/>
<evidence type="ECO:0000256" key="1">
    <source>
        <dbReference type="ARBA" id="ARBA00006484"/>
    </source>
</evidence>
<accession>A0A836JBG3</accession>
<organism evidence="3 4">
    <name type="scientific">Acromyrmex insinuator</name>
    <dbReference type="NCBI Taxonomy" id="230686"/>
    <lineage>
        <taxon>Eukaryota</taxon>
        <taxon>Metazoa</taxon>
        <taxon>Ecdysozoa</taxon>
        <taxon>Arthropoda</taxon>
        <taxon>Hexapoda</taxon>
        <taxon>Insecta</taxon>
        <taxon>Pterygota</taxon>
        <taxon>Neoptera</taxon>
        <taxon>Endopterygota</taxon>
        <taxon>Hymenoptera</taxon>
        <taxon>Apocrita</taxon>
        <taxon>Aculeata</taxon>
        <taxon>Formicoidea</taxon>
        <taxon>Formicidae</taxon>
        <taxon>Myrmicinae</taxon>
        <taxon>Acromyrmex</taxon>
    </lineage>
</organism>
<dbReference type="GO" id="GO:0005737">
    <property type="term" value="C:cytoplasm"/>
    <property type="evidence" value="ECO:0007669"/>
    <property type="project" value="TreeGrafter"/>
</dbReference>
<dbReference type="Gene3D" id="3.40.50.720">
    <property type="entry name" value="NAD(P)-binding Rossmann-like Domain"/>
    <property type="match status" value="1"/>
</dbReference>
<name>A0A836JBG3_9HYME</name>
<dbReference type="AlphaFoldDB" id="A0A836JBG3"/>
<dbReference type="PANTHER" id="PTHR44229:SF4">
    <property type="entry name" value="15-HYDROXYPROSTAGLANDIN DEHYDROGENASE [NAD(+)]"/>
    <property type="match status" value="1"/>
</dbReference>